<evidence type="ECO:0000256" key="5">
    <source>
        <dbReference type="ARBA" id="ARBA00023136"/>
    </source>
</evidence>
<evidence type="ECO:0000256" key="1">
    <source>
        <dbReference type="ARBA" id="ARBA00004651"/>
    </source>
</evidence>
<evidence type="ECO:0000256" key="4">
    <source>
        <dbReference type="ARBA" id="ARBA00022989"/>
    </source>
</evidence>
<dbReference type="AlphaFoldDB" id="A0AAD4JR57"/>
<keyword evidence="7" id="KW-0325">Glycoprotein</keyword>
<protein>
    <submittedName>
        <fullName evidence="9">Uncharacterized protein</fullName>
    </submittedName>
</protein>
<keyword evidence="6" id="KW-0675">Receptor</keyword>
<evidence type="ECO:0000256" key="6">
    <source>
        <dbReference type="ARBA" id="ARBA00023170"/>
    </source>
</evidence>
<evidence type="ECO:0000256" key="3">
    <source>
        <dbReference type="ARBA" id="ARBA00022692"/>
    </source>
</evidence>
<feature type="non-terminal residue" evidence="9">
    <location>
        <position position="1"/>
    </location>
</feature>
<dbReference type="EMBL" id="JAJJHW010003889">
    <property type="protein sequence ID" value="KAH8355072.1"/>
    <property type="molecule type" value="Genomic_DNA"/>
</dbReference>
<accession>A0AAD4JR57</accession>
<keyword evidence="4 8" id="KW-1133">Transmembrane helix</keyword>
<dbReference type="GO" id="GO:0005886">
    <property type="term" value="C:plasma membrane"/>
    <property type="evidence" value="ECO:0007669"/>
    <property type="project" value="UniProtKB-SubCell"/>
</dbReference>
<keyword evidence="3 8" id="KW-0812">Transmembrane</keyword>
<dbReference type="Proteomes" id="UP001200034">
    <property type="component" value="Unassembled WGS sequence"/>
</dbReference>
<sequence length="403" mass="46607">SRRDVGEMAASLRSPFSTDIPHAFVYNDTRSGRSSLRGPYAESMQSFAQVFGYALQLEHVDSLPGKRELQAQIAAGEYNVSLHGMLIREGFDDASRGSQYSYPLTVMHNCVMVPLAPELPKWMYMVWPLGRYVWTTLLLGVFYVALLLRYVHRDEPAARSYSRNLLHALALLMYSPNMNMPVRMVRLPLRALLFYTLLYTQGFILSNYHISHMTSFDMKPVFVRPINSWSDLIESRVRIVIPDTLLDELRALSGVDVSALEPQFEPRSWLEYQRLLAASTREFAYVLPQDAWEFIERQQAVLIQPHFHMSQVCFNGLFNAFPMQRDAPFAAALERFMLYVRQAGLWEYWEDMAFVYALRAHYAQILLDTYLVEPLNLQFFTTAWIVVVVGLPLSLLVHLLEYF</sequence>
<feature type="transmembrane region" description="Helical" evidence="8">
    <location>
        <begin position="132"/>
        <end position="152"/>
    </location>
</feature>
<feature type="transmembrane region" description="Helical" evidence="8">
    <location>
        <begin position="192"/>
        <end position="210"/>
    </location>
</feature>
<gene>
    <name evidence="9" type="ORF">KR093_004993</name>
</gene>
<evidence type="ECO:0000313" key="9">
    <source>
        <dbReference type="EMBL" id="KAH8355072.1"/>
    </source>
</evidence>
<name>A0AAD4JR57_9MUSC</name>
<evidence type="ECO:0000256" key="2">
    <source>
        <dbReference type="ARBA" id="ARBA00022475"/>
    </source>
</evidence>
<proteinExistence type="predicted"/>
<comment type="subcellular location">
    <subcellularLocation>
        <location evidence="1">Cell membrane</location>
        <topology evidence="1">Multi-pass membrane protein</topology>
    </subcellularLocation>
</comment>
<reference evidence="9" key="1">
    <citation type="journal article" date="2021" name="Mol. Ecol. Resour.">
        <title>Phylogenomic analyses of the genus Drosophila reveals genomic signals of climate adaptation.</title>
        <authorList>
            <person name="Li F."/>
            <person name="Rane R.V."/>
            <person name="Luria V."/>
            <person name="Xiong Z."/>
            <person name="Chen J."/>
            <person name="Li Z."/>
            <person name="Catullo R.A."/>
            <person name="Griffin P.C."/>
            <person name="Schiffer M."/>
            <person name="Pearce S."/>
            <person name="Lee S.F."/>
            <person name="McElroy K."/>
            <person name="Stocker A."/>
            <person name="Shirriffs J."/>
            <person name="Cockerell F."/>
            <person name="Coppin C."/>
            <person name="Sgro C.M."/>
            <person name="Karger A."/>
            <person name="Cain J.W."/>
            <person name="Weber J.A."/>
            <person name="Santpere G."/>
            <person name="Kirschner M.W."/>
            <person name="Hoffmann A.A."/>
            <person name="Oakeshott J.G."/>
            <person name="Zhang G."/>
        </authorList>
    </citation>
    <scope>NUCLEOTIDE SEQUENCE</scope>
    <source>
        <strain evidence="9">BGI-SZ-2011g</strain>
    </source>
</reference>
<feature type="non-terminal residue" evidence="9">
    <location>
        <position position="403"/>
    </location>
</feature>
<organism evidence="9 10">
    <name type="scientific">Drosophila rubida</name>
    <dbReference type="NCBI Taxonomy" id="30044"/>
    <lineage>
        <taxon>Eukaryota</taxon>
        <taxon>Metazoa</taxon>
        <taxon>Ecdysozoa</taxon>
        <taxon>Arthropoda</taxon>
        <taxon>Hexapoda</taxon>
        <taxon>Insecta</taxon>
        <taxon>Pterygota</taxon>
        <taxon>Neoptera</taxon>
        <taxon>Endopterygota</taxon>
        <taxon>Diptera</taxon>
        <taxon>Brachycera</taxon>
        <taxon>Muscomorpha</taxon>
        <taxon>Ephydroidea</taxon>
        <taxon>Drosophilidae</taxon>
        <taxon>Drosophila</taxon>
    </lineage>
</organism>
<comment type="caution">
    <text evidence="9">The sequence shown here is derived from an EMBL/GenBank/DDBJ whole genome shotgun (WGS) entry which is preliminary data.</text>
</comment>
<evidence type="ECO:0000256" key="8">
    <source>
        <dbReference type="SAM" id="Phobius"/>
    </source>
</evidence>
<keyword evidence="2" id="KW-1003">Cell membrane</keyword>
<keyword evidence="10" id="KW-1185">Reference proteome</keyword>
<evidence type="ECO:0000313" key="10">
    <source>
        <dbReference type="Proteomes" id="UP001200034"/>
    </source>
</evidence>
<keyword evidence="5 8" id="KW-0472">Membrane</keyword>
<dbReference type="PANTHER" id="PTHR42643">
    <property type="entry name" value="IONOTROPIC RECEPTOR 20A-RELATED"/>
    <property type="match status" value="1"/>
</dbReference>
<dbReference type="SUPFAM" id="SSF53850">
    <property type="entry name" value="Periplasmic binding protein-like II"/>
    <property type="match status" value="1"/>
</dbReference>
<dbReference type="InterPro" id="IPR052192">
    <property type="entry name" value="Insect_Ionotropic_Sensory_Rcpt"/>
</dbReference>
<evidence type="ECO:0000256" key="7">
    <source>
        <dbReference type="ARBA" id="ARBA00023180"/>
    </source>
</evidence>
<feature type="transmembrane region" description="Helical" evidence="8">
    <location>
        <begin position="379"/>
        <end position="400"/>
    </location>
</feature>
<dbReference type="PANTHER" id="PTHR42643:SF41">
    <property type="entry name" value="IONOTROPIC RECEPTOR 20A-RELATED"/>
    <property type="match status" value="1"/>
</dbReference>